<gene>
    <name evidence="9" type="ORF">JL111_05305</name>
</gene>
<evidence type="ECO:0000313" key="9">
    <source>
        <dbReference type="EMBL" id="MBL3672900.1"/>
    </source>
</evidence>
<comment type="cofactor">
    <cofactor evidence="3">
        <name>Co(2+)</name>
        <dbReference type="ChEBI" id="CHEBI:48828"/>
    </cofactor>
</comment>
<organism evidence="9 10">
    <name type="scientific">Paracoccus aerius</name>
    <dbReference type="NCBI Taxonomy" id="1915382"/>
    <lineage>
        <taxon>Bacteria</taxon>
        <taxon>Pseudomonadati</taxon>
        <taxon>Pseudomonadota</taxon>
        <taxon>Alphaproteobacteria</taxon>
        <taxon>Rhodobacterales</taxon>
        <taxon>Paracoccaceae</taxon>
        <taxon>Paracoccus</taxon>
    </lineage>
</organism>
<comment type="caution">
    <text evidence="9">The sequence shown here is derived from an EMBL/GenBank/DDBJ whole genome shotgun (WGS) entry which is preliminary data.</text>
</comment>
<dbReference type="Gene3D" id="1.10.3210.10">
    <property type="entry name" value="Hypothetical protein af1432"/>
    <property type="match status" value="2"/>
</dbReference>
<evidence type="ECO:0000256" key="6">
    <source>
        <dbReference type="ARBA" id="ARBA00022723"/>
    </source>
</evidence>
<dbReference type="SUPFAM" id="SSF109604">
    <property type="entry name" value="HD-domain/PDEase-like"/>
    <property type="match status" value="2"/>
</dbReference>
<dbReference type="SMART" id="SM00471">
    <property type="entry name" value="HDc"/>
    <property type="match status" value="2"/>
</dbReference>
<evidence type="ECO:0000256" key="2">
    <source>
        <dbReference type="ARBA" id="ARBA00001936"/>
    </source>
</evidence>
<comment type="subunit">
    <text evidence="4">Homodimer.</text>
</comment>
<reference evidence="9 10" key="1">
    <citation type="submission" date="2021-01" db="EMBL/GenBank/DDBJ databases">
        <title>011410 draft genome.</title>
        <authorList>
            <person name="Lang L."/>
        </authorList>
    </citation>
    <scope>NUCLEOTIDE SEQUENCE [LARGE SCALE GENOMIC DNA]</scope>
    <source>
        <strain evidence="9 10">KCTC 42845</strain>
    </source>
</reference>
<accession>A0ABS1S2V6</accession>
<evidence type="ECO:0000256" key="7">
    <source>
        <dbReference type="ARBA" id="ARBA00022801"/>
    </source>
</evidence>
<keyword evidence="7" id="KW-0378">Hydrolase</keyword>
<evidence type="ECO:0000313" key="10">
    <source>
        <dbReference type="Proteomes" id="UP000644749"/>
    </source>
</evidence>
<dbReference type="Proteomes" id="UP000644749">
    <property type="component" value="Unassembled WGS sequence"/>
</dbReference>
<proteinExistence type="predicted"/>
<dbReference type="RefSeq" id="WP_191308603.1">
    <property type="nucleotide sequence ID" value="NZ_BNCL01000003.1"/>
</dbReference>
<evidence type="ECO:0000259" key="8">
    <source>
        <dbReference type="SMART" id="SM00471"/>
    </source>
</evidence>
<protein>
    <recommendedName>
        <fullName evidence="5">5'-deoxynucleotidase</fullName>
        <ecNumber evidence="5">3.1.3.89</ecNumber>
    </recommendedName>
</protein>
<feature type="domain" description="HD/PDEase" evidence="8">
    <location>
        <begin position="32"/>
        <end position="165"/>
    </location>
</feature>
<keyword evidence="10" id="KW-1185">Reference proteome</keyword>
<evidence type="ECO:0000256" key="4">
    <source>
        <dbReference type="ARBA" id="ARBA00011738"/>
    </source>
</evidence>
<feature type="domain" description="HD/PDEase" evidence="8">
    <location>
        <begin position="213"/>
        <end position="335"/>
    </location>
</feature>
<name>A0ABS1S2V6_9RHOB</name>
<evidence type="ECO:0000256" key="5">
    <source>
        <dbReference type="ARBA" id="ARBA00012964"/>
    </source>
</evidence>
<dbReference type="PANTHER" id="PTHR11845">
    <property type="entry name" value="5'-DEOXYNUCLEOTIDASE HDDC2"/>
    <property type="match status" value="1"/>
</dbReference>
<comment type="cofactor">
    <cofactor evidence="2">
        <name>Mn(2+)</name>
        <dbReference type="ChEBI" id="CHEBI:29035"/>
    </cofactor>
</comment>
<keyword evidence="6" id="KW-0479">Metal-binding</keyword>
<dbReference type="InterPro" id="IPR003607">
    <property type="entry name" value="HD/PDEase_dom"/>
</dbReference>
<sequence length="375" mass="40791">MPDRIARHFDFLVEADRLKSVDRANVLMDLSRPENSAEHSWHVALQAMVFGASDRAIAMLLLHDLVEIDTGDQPIHLAHDAAALALAEAGAAERIFGLSPDRDALIALWREFEVGRTPDAVMAKRMDHSQPLFQVLLAAQPLADHVAIVRDNLNGGRAARLAAEWPEALGWAEAALAGLPPAGSDLTRRLAFLAEADRLKSVLRANLLVDGSRRENSAEHSWHLALYALVFAGLAGPGVDAGRVIRMLLLHDLVEVDVGDVPLHSAAGQAHGSAEIQAAEARAARRIFGLLPEDQARDFLSLWQEFEAAATPDAIFAKSLDRCQPVMQNLRSGGIGWVDYGVTFADIESRVGGKIAQGAPALWQWLRPRVQEFLS</sequence>
<dbReference type="PANTHER" id="PTHR11845:SF13">
    <property type="entry name" value="5'-DEOXYNUCLEOTIDASE HDDC2"/>
    <property type="match status" value="1"/>
</dbReference>
<comment type="catalytic activity">
    <reaction evidence="1">
        <text>a 2'-deoxyribonucleoside 5'-phosphate + H2O = a 2'-deoxyribonucleoside + phosphate</text>
        <dbReference type="Rhea" id="RHEA:36167"/>
        <dbReference type="ChEBI" id="CHEBI:15377"/>
        <dbReference type="ChEBI" id="CHEBI:18274"/>
        <dbReference type="ChEBI" id="CHEBI:43474"/>
        <dbReference type="ChEBI" id="CHEBI:65317"/>
        <dbReference type="EC" id="3.1.3.89"/>
    </reaction>
</comment>
<dbReference type="Pfam" id="PF13023">
    <property type="entry name" value="HD_3"/>
    <property type="match status" value="2"/>
</dbReference>
<dbReference type="InterPro" id="IPR006674">
    <property type="entry name" value="HD_domain"/>
</dbReference>
<dbReference type="EC" id="3.1.3.89" evidence="5"/>
<dbReference type="EMBL" id="JAESHT010000003">
    <property type="protein sequence ID" value="MBL3672900.1"/>
    <property type="molecule type" value="Genomic_DNA"/>
</dbReference>
<evidence type="ECO:0000256" key="3">
    <source>
        <dbReference type="ARBA" id="ARBA00001941"/>
    </source>
</evidence>
<evidence type="ECO:0000256" key="1">
    <source>
        <dbReference type="ARBA" id="ARBA00001638"/>
    </source>
</evidence>
<dbReference type="InterPro" id="IPR039356">
    <property type="entry name" value="YfbR/HDDC2"/>
</dbReference>